<proteinExistence type="inferred from homology"/>
<dbReference type="InterPro" id="IPR020816">
    <property type="entry name" value="Histone-like_DNA-bd_CS"/>
</dbReference>
<evidence type="ECO:0000256" key="1">
    <source>
        <dbReference type="ARBA" id="ARBA00010529"/>
    </source>
</evidence>
<dbReference type="Proteomes" id="UP000664771">
    <property type="component" value="Unassembled WGS sequence"/>
</dbReference>
<reference evidence="5 6" key="1">
    <citation type="submission" date="2021-03" db="EMBL/GenBank/DDBJ databases">
        <title>The complete genome sequence of Acetobacter sacchari TBRC 11175.</title>
        <authorList>
            <person name="Charoenyingcharoen P."/>
            <person name="Yukphan P."/>
        </authorList>
    </citation>
    <scope>NUCLEOTIDE SEQUENCE [LARGE SCALE GENOMIC DNA]</scope>
    <source>
        <strain evidence="5 6">TBRC 11175</strain>
    </source>
</reference>
<dbReference type="PANTHER" id="PTHR33175:SF3">
    <property type="entry name" value="DNA-BINDING PROTEIN HU-BETA"/>
    <property type="match status" value="1"/>
</dbReference>
<dbReference type="Pfam" id="PF00216">
    <property type="entry name" value="Bac_DNA_binding"/>
    <property type="match status" value="1"/>
</dbReference>
<dbReference type="PROSITE" id="PS00045">
    <property type="entry name" value="HISTONE_LIKE"/>
    <property type="match status" value="1"/>
</dbReference>
<keyword evidence="6" id="KW-1185">Reference proteome</keyword>
<protein>
    <submittedName>
        <fullName evidence="5">HU family DNA-binding protein</fullName>
    </submittedName>
</protein>
<comment type="similarity">
    <text evidence="1 4">Belongs to the bacterial histone-like protein family.</text>
</comment>
<comment type="caution">
    <text evidence="5">The sequence shown here is derived from an EMBL/GenBank/DDBJ whole genome shotgun (WGS) entry which is preliminary data.</text>
</comment>
<name>A0ABS3LWN9_9PROT</name>
<sequence>MTNNDLIERISAAADISKKDAKTALEAVFAAIREAAAKGEETSITGFGKFVVRSRPERTGRNPQTGEEITIPAGRKLAYTPSKGVKEALSGA</sequence>
<dbReference type="Gene3D" id="4.10.520.10">
    <property type="entry name" value="IHF-like DNA-binding proteins"/>
    <property type="match status" value="1"/>
</dbReference>
<evidence type="ECO:0000256" key="3">
    <source>
        <dbReference type="ARBA" id="ARBA00023125"/>
    </source>
</evidence>
<evidence type="ECO:0000313" key="6">
    <source>
        <dbReference type="Proteomes" id="UP000664771"/>
    </source>
</evidence>
<gene>
    <name evidence="5" type="ORF">J2D73_11030</name>
</gene>
<keyword evidence="2" id="KW-0226">DNA condensation</keyword>
<accession>A0ABS3LWN9</accession>
<dbReference type="EMBL" id="JAFVMF010000010">
    <property type="protein sequence ID" value="MBO1360321.1"/>
    <property type="molecule type" value="Genomic_DNA"/>
</dbReference>
<organism evidence="5 6">
    <name type="scientific">Acetobacter sacchari</name>
    <dbReference type="NCBI Taxonomy" id="2661687"/>
    <lineage>
        <taxon>Bacteria</taxon>
        <taxon>Pseudomonadati</taxon>
        <taxon>Pseudomonadota</taxon>
        <taxon>Alphaproteobacteria</taxon>
        <taxon>Acetobacterales</taxon>
        <taxon>Acetobacteraceae</taxon>
        <taxon>Acetobacter</taxon>
    </lineage>
</organism>
<dbReference type="SUPFAM" id="SSF47729">
    <property type="entry name" value="IHF-like DNA-binding proteins"/>
    <property type="match status" value="1"/>
</dbReference>
<dbReference type="PANTHER" id="PTHR33175">
    <property type="entry name" value="DNA-BINDING PROTEIN HU"/>
    <property type="match status" value="1"/>
</dbReference>
<dbReference type="GO" id="GO:0003677">
    <property type="term" value="F:DNA binding"/>
    <property type="evidence" value="ECO:0007669"/>
    <property type="project" value="UniProtKB-KW"/>
</dbReference>
<dbReference type="CDD" id="cd13831">
    <property type="entry name" value="HU"/>
    <property type="match status" value="1"/>
</dbReference>
<dbReference type="SMART" id="SM00411">
    <property type="entry name" value="BHL"/>
    <property type="match status" value="1"/>
</dbReference>
<dbReference type="InterPro" id="IPR000119">
    <property type="entry name" value="Hist_DNA-bd"/>
</dbReference>
<evidence type="ECO:0000313" key="5">
    <source>
        <dbReference type="EMBL" id="MBO1360321.1"/>
    </source>
</evidence>
<dbReference type="InterPro" id="IPR010992">
    <property type="entry name" value="IHF-like_DNA-bd_dom_sf"/>
</dbReference>
<evidence type="ECO:0000256" key="4">
    <source>
        <dbReference type="RuleBase" id="RU003939"/>
    </source>
</evidence>
<evidence type="ECO:0000256" key="2">
    <source>
        <dbReference type="ARBA" id="ARBA00023067"/>
    </source>
</evidence>
<keyword evidence="3 5" id="KW-0238">DNA-binding</keyword>
<dbReference type="PRINTS" id="PR01727">
    <property type="entry name" value="DNABINDINGHU"/>
</dbReference>